<dbReference type="GeneID" id="22276384"/>
<keyword evidence="2" id="KW-1185">Reference proteome</keyword>
<protein>
    <submittedName>
        <fullName evidence="1">Uncharacterized protein</fullName>
    </submittedName>
</protein>
<name>A0A076G475_9CAUD</name>
<dbReference type="EMBL" id="KJ888149">
    <property type="protein sequence ID" value="AII27036.1"/>
    <property type="molecule type" value="Genomic_DNA"/>
</dbReference>
<organism evidence="1 2">
    <name type="scientific">Staphylococcus phage MCE-2014</name>
    <dbReference type="NCBI Taxonomy" id="1524910"/>
    <lineage>
        <taxon>Viruses</taxon>
        <taxon>Duplodnaviria</taxon>
        <taxon>Heunggongvirae</taxon>
        <taxon>Uroviricota</taxon>
        <taxon>Caudoviricetes</taxon>
        <taxon>Herelleviridae</taxon>
        <taxon>Twortvirinae</taxon>
        <taxon>Kayvirus</taxon>
        <taxon>Kayvirus MCE2014</taxon>
    </lineage>
</organism>
<dbReference type="RefSeq" id="YP_009098126.1">
    <property type="nucleotide sequence ID" value="NC_025416.1"/>
</dbReference>
<sequence>MKNLQIDNNNYEVDFVASRPYTTSVMIYLKNDSWVEISKLDIKDRKILKVSSKQILSKSINM</sequence>
<evidence type="ECO:0000313" key="1">
    <source>
        <dbReference type="EMBL" id="AII27036.1"/>
    </source>
</evidence>
<reference evidence="1 2" key="1">
    <citation type="journal article" date="2014" name="Appl. Environ. Microbiol.">
        <title>Combined Use of Bacteriophage K and a Novel Bacteriophage To Reduce Staphylococcus aureus Biofilm Formation.</title>
        <authorList>
            <person name="Alves D.R."/>
            <person name="Gaudion A."/>
            <person name="Bean J.E."/>
            <person name="Perez Esteban P."/>
            <person name="Arnot T.C."/>
            <person name="Harper D.R."/>
            <person name="Kot W."/>
            <person name="Hansen L.H."/>
            <person name="Enright M.C."/>
            <person name="Jenkins A.T."/>
        </authorList>
    </citation>
    <scope>NUCLEOTIDE SEQUENCE [LARGE SCALE GENOMIC DNA]</scope>
</reference>
<dbReference type="Proteomes" id="UP000028960">
    <property type="component" value="Segment"/>
</dbReference>
<accession>A0A076G475</accession>
<dbReference type="KEGG" id="vg:22276384"/>
<evidence type="ECO:0000313" key="2">
    <source>
        <dbReference type="Proteomes" id="UP000028960"/>
    </source>
</evidence>
<proteinExistence type="predicted"/>